<dbReference type="VEuPathDB" id="FungiDB:HpaG800826"/>
<name>M4B3H7_HYAAE</name>
<dbReference type="AlphaFoldDB" id="M4B3H7"/>
<reference evidence="3" key="1">
    <citation type="journal article" date="2010" name="Science">
        <title>Signatures of adaptation to obligate biotrophy in the Hyaloperonospora arabidopsidis genome.</title>
        <authorList>
            <person name="Baxter L."/>
            <person name="Tripathy S."/>
            <person name="Ishaque N."/>
            <person name="Boot N."/>
            <person name="Cabral A."/>
            <person name="Kemen E."/>
            <person name="Thines M."/>
            <person name="Ah-Fong A."/>
            <person name="Anderson R."/>
            <person name="Badejoko W."/>
            <person name="Bittner-Eddy P."/>
            <person name="Boore J.L."/>
            <person name="Chibucos M.C."/>
            <person name="Coates M."/>
            <person name="Dehal P."/>
            <person name="Delehaunty K."/>
            <person name="Dong S."/>
            <person name="Downton P."/>
            <person name="Dumas B."/>
            <person name="Fabro G."/>
            <person name="Fronick C."/>
            <person name="Fuerstenberg S.I."/>
            <person name="Fulton L."/>
            <person name="Gaulin E."/>
            <person name="Govers F."/>
            <person name="Hughes L."/>
            <person name="Humphray S."/>
            <person name="Jiang R.H."/>
            <person name="Judelson H."/>
            <person name="Kamoun S."/>
            <person name="Kyung K."/>
            <person name="Meijer H."/>
            <person name="Minx P."/>
            <person name="Morris P."/>
            <person name="Nelson J."/>
            <person name="Phuntumart V."/>
            <person name="Qutob D."/>
            <person name="Rehmany A."/>
            <person name="Rougon-Cardoso A."/>
            <person name="Ryden P."/>
            <person name="Torto-Alalibo T."/>
            <person name="Studholme D."/>
            <person name="Wang Y."/>
            <person name="Win J."/>
            <person name="Wood J."/>
            <person name="Clifton S.W."/>
            <person name="Rogers J."/>
            <person name="Van den Ackerveken G."/>
            <person name="Jones J.D."/>
            <person name="McDowell J.M."/>
            <person name="Beynon J."/>
            <person name="Tyler B.M."/>
        </authorList>
    </citation>
    <scope>NUCLEOTIDE SEQUENCE [LARGE SCALE GENOMIC DNA]</scope>
    <source>
        <strain evidence="3">Emoy2</strain>
    </source>
</reference>
<keyword evidence="3" id="KW-1185">Reference proteome</keyword>
<proteinExistence type="predicted"/>
<protein>
    <submittedName>
        <fullName evidence="2">Uncharacterized protein</fullName>
    </submittedName>
</protein>
<dbReference type="InParanoid" id="M4B3H7"/>
<dbReference type="HOGENOM" id="CLU_1829048_0_0_1"/>
<feature type="region of interest" description="Disordered" evidence="1">
    <location>
        <begin position="99"/>
        <end position="129"/>
    </location>
</feature>
<dbReference type="EMBL" id="JH598179">
    <property type="status" value="NOT_ANNOTATED_CDS"/>
    <property type="molecule type" value="Genomic_DNA"/>
</dbReference>
<evidence type="ECO:0000313" key="3">
    <source>
        <dbReference type="Proteomes" id="UP000011713"/>
    </source>
</evidence>
<accession>M4B3H7</accession>
<dbReference type="Proteomes" id="UP000011713">
    <property type="component" value="Unassembled WGS sequence"/>
</dbReference>
<evidence type="ECO:0000256" key="1">
    <source>
        <dbReference type="SAM" id="MobiDB-lite"/>
    </source>
</evidence>
<sequence>MEARSGRSFGNAVAAHVMSPRRARRRVLATDVACHRDRSGGNIVLFVGESKGSKDLRAAKNDRDMEIGADSITGDGDWTLDSNFSRHLVNDPTLLQDARDREQECHLSDGDQSAAGLQRGADSAGEGQAANCDAGRCFLCI</sequence>
<evidence type="ECO:0000313" key="2">
    <source>
        <dbReference type="EnsemblProtists" id="HpaP800826"/>
    </source>
</evidence>
<organism evidence="2 3">
    <name type="scientific">Hyaloperonospora arabidopsidis (strain Emoy2)</name>
    <name type="common">Downy mildew agent</name>
    <name type="synonym">Peronospora arabidopsidis</name>
    <dbReference type="NCBI Taxonomy" id="559515"/>
    <lineage>
        <taxon>Eukaryota</taxon>
        <taxon>Sar</taxon>
        <taxon>Stramenopiles</taxon>
        <taxon>Oomycota</taxon>
        <taxon>Peronosporomycetes</taxon>
        <taxon>Peronosporales</taxon>
        <taxon>Peronosporaceae</taxon>
        <taxon>Hyaloperonospora</taxon>
    </lineage>
</organism>
<dbReference type="EnsemblProtists" id="HpaT800826">
    <property type="protein sequence ID" value="HpaP800826"/>
    <property type="gene ID" value="HpaG800826"/>
</dbReference>
<feature type="compositionally biased region" description="Basic and acidic residues" evidence="1">
    <location>
        <begin position="99"/>
        <end position="109"/>
    </location>
</feature>
<reference evidence="2" key="2">
    <citation type="submission" date="2015-06" db="UniProtKB">
        <authorList>
            <consortium name="EnsemblProtists"/>
        </authorList>
    </citation>
    <scope>IDENTIFICATION</scope>
    <source>
        <strain evidence="2">Emoy2</strain>
    </source>
</reference>